<organism evidence="6 7">
    <name type="scientific">Trichinella pseudospiralis</name>
    <name type="common">Parasitic roundworm</name>
    <dbReference type="NCBI Taxonomy" id="6337"/>
    <lineage>
        <taxon>Eukaryota</taxon>
        <taxon>Metazoa</taxon>
        <taxon>Ecdysozoa</taxon>
        <taxon>Nematoda</taxon>
        <taxon>Enoplea</taxon>
        <taxon>Dorylaimia</taxon>
        <taxon>Trichinellida</taxon>
        <taxon>Trichinellidae</taxon>
        <taxon>Trichinella</taxon>
    </lineage>
</organism>
<reference evidence="6 7" key="1">
    <citation type="submission" date="2015-01" db="EMBL/GenBank/DDBJ databases">
        <title>Evolution of Trichinella species and genotypes.</title>
        <authorList>
            <person name="Korhonen P.K."/>
            <person name="Edoardo P."/>
            <person name="Giuseppe L.R."/>
            <person name="Gasser R.B."/>
        </authorList>
    </citation>
    <scope>NUCLEOTIDE SEQUENCE [LARGE SCALE GENOMIC DNA]</scope>
    <source>
        <strain evidence="6">ISS13</strain>
    </source>
</reference>
<feature type="non-terminal residue" evidence="6">
    <location>
        <position position="1"/>
    </location>
</feature>
<dbReference type="SMART" id="SM00382">
    <property type="entry name" value="AAA"/>
    <property type="match status" value="1"/>
</dbReference>
<dbReference type="InterPro" id="IPR008921">
    <property type="entry name" value="DNA_pol3_clamp-load_cplx_C"/>
</dbReference>
<evidence type="ECO:0000256" key="4">
    <source>
        <dbReference type="ARBA" id="ARBA00023242"/>
    </source>
</evidence>
<dbReference type="Gene3D" id="1.10.8.60">
    <property type="match status" value="1"/>
</dbReference>
<dbReference type="Pfam" id="PF13177">
    <property type="entry name" value="DNA_pol3_delta2"/>
    <property type="match status" value="1"/>
</dbReference>
<dbReference type="Proteomes" id="UP000054632">
    <property type="component" value="Unassembled WGS sequence"/>
</dbReference>
<dbReference type="GO" id="GO:0003677">
    <property type="term" value="F:DNA binding"/>
    <property type="evidence" value="ECO:0007669"/>
    <property type="project" value="InterPro"/>
</dbReference>
<dbReference type="Gene3D" id="1.20.272.10">
    <property type="match status" value="1"/>
</dbReference>
<dbReference type="SUPFAM" id="SSF52540">
    <property type="entry name" value="P-loop containing nucleoside triphosphate hydrolases"/>
    <property type="match status" value="1"/>
</dbReference>
<dbReference type="CDD" id="cd00009">
    <property type="entry name" value="AAA"/>
    <property type="match status" value="1"/>
</dbReference>
<dbReference type="GO" id="GO:0006271">
    <property type="term" value="P:DNA strand elongation involved in DNA replication"/>
    <property type="evidence" value="ECO:0007669"/>
    <property type="project" value="UniProtKB-ARBA"/>
</dbReference>
<evidence type="ECO:0000256" key="1">
    <source>
        <dbReference type="ARBA" id="ARBA00004123"/>
    </source>
</evidence>
<protein>
    <submittedName>
        <fullName evidence="6">Replication factor C subunit 3</fullName>
    </submittedName>
</protein>
<dbReference type="FunFam" id="1.20.272.10:FF:000002">
    <property type="entry name" value="Replication factor C subunit 3"/>
    <property type="match status" value="1"/>
</dbReference>
<dbReference type="GO" id="GO:0005634">
    <property type="term" value="C:nucleus"/>
    <property type="evidence" value="ECO:0007669"/>
    <property type="project" value="UniProtKB-SubCell"/>
</dbReference>
<keyword evidence="4" id="KW-0539">Nucleus</keyword>
<accession>A0A0V1E864</accession>
<dbReference type="GO" id="GO:0005663">
    <property type="term" value="C:DNA replication factor C complex"/>
    <property type="evidence" value="ECO:0007669"/>
    <property type="project" value="TreeGrafter"/>
</dbReference>
<dbReference type="Gene3D" id="3.40.50.300">
    <property type="entry name" value="P-loop containing nucleotide triphosphate hydrolases"/>
    <property type="match status" value="1"/>
</dbReference>
<gene>
    <name evidence="6" type="primary">RFC3</name>
    <name evidence="6" type="ORF">T4A_11724</name>
</gene>
<evidence type="ECO:0000259" key="5">
    <source>
        <dbReference type="SMART" id="SM00382"/>
    </source>
</evidence>
<dbReference type="PANTHER" id="PTHR11669">
    <property type="entry name" value="REPLICATION FACTOR C / DNA POLYMERASE III GAMMA-TAU SUBUNIT"/>
    <property type="match status" value="1"/>
</dbReference>
<dbReference type="GO" id="GO:0006281">
    <property type="term" value="P:DNA repair"/>
    <property type="evidence" value="ECO:0007669"/>
    <property type="project" value="TreeGrafter"/>
</dbReference>
<dbReference type="SUPFAM" id="SSF48019">
    <property type="entry name" value="post-AAA+ oligomerization domain-like"/>
    <property type="match status" value="1"/>
</dbReference>
<evidence type="ECO:0000256" key="2">
    <source>
        <dbReference type="ARBA" id="ARBA00005378"/>
    </source>
</evidence>
<evidence type="ECO:0000313" key="7">
    <source>
        <dbReference type="Proteomes" id="UP000054632"/>
    </source>
</evidence>
<name>A0A0V1E864_TRIPS</name>
<evidence type="ECO:0000313" key="6">
    <source>
        <dbReference type="EMBL" id="KRY69427.1"/>
    </source>
</evidence>
<feature type="domain" description="AAA+ ATPase" evidence="5">
    <location>
        <begin position="38"/>
        <end position="210"/>
    </location>
</feature>
<dbReference type="Pfam" id="PF21960">
    <property type="entry name" value="RCF1-5-like_lid"/>
    <property type="match status" value="1"/>
</dbReference>
<dbReference type="PANTHER" id="PTHR11669:SF1">
    <property type="entry name" value="REPLICATION FACTOR C SUBUNIT 3"/>
    <property type="match status" value="1"/>
</dbReference>
<dbReference type="InterPro" id="IPR027417">
    <property type="entry name" value="P-loop_NTPase"/>
</dbReference>
<comment type="subcellular location">
    <subcellularLocation>
        <location evidence="1">Nucleus</location>
    </subcellularLocation>
</comment>
<dbReference type="GO" id="GO:0003689">
    <property type="term" value="F:DNA clamp loader activity"/>
    <property type="evidence" value="ECO:0007669"/>
    <property type="project" value="TreeGrafter"/>
</dbReference>
<dbReference type="EMBL" id="JYDR01000091">
    <property type="protein sequence ID" value="KRY69427.1"/>
    <property type="molecule type" value="Genomic_DNA"/>
</dbReference>
<evidence type="ECO:0000256" key="3">
    <source>
        <dbReference type="ARBA" id="ARBA00022705"/>
    </source>
</evidence>
<comment type="similarity">
    <text evidence="2">Belongs to the activator 1 small subunits family.</text>
</comment>
<keyword evidence="3" id="KW-0235">DNA replication</keyword>
<dbReference type="AlphaFoldDB" id="A0A0V1E864"/>
<sequence length="359" mass="41344">LTRKMLLWVDKHRPKQLSQLSYHKSLSVRLKHLVAQGDFPHLLFYGPSGAGKKTRIWCTLRELYGAGVEKIRLEHKSIETPSGKKVEIALVSSNYHIQLNPSDVTIYDRVVIQDVIKHMAQTQQLESRTQRAFKVIVLTEVDKLTREAQHALRRTMEKYSSSCRIILCCQTTSKVIQPIQSRCLPIRVPAPKDEEITEILQRVLKLENCRLSAELIQEIVHKADGNLRRALLSAESVISNERNYLSENPIIEPDWEICMKETASMILREQTPKMLLQVRGRLYELIVHCIPPSLIFKSLYFELLHSCDASIKSEITSVAAKFEYQMTMGTKVIYHLESFVAKFMSLYKHFLEVTAVDLN</sequence>
<dbReference type="Pfam" id="PF22534">
    <property type="entry name" value="RFC_C"/>
    <property type="match status" value="1"/>
</dbReference>
<dbReference type="InterPro" id="IPR050238">
    <property type="entry name" value="DNA_Rep/Repair_Clamp_Loader"/>
</dbReference>
<comment type="caution">
    <text evidence="6">The sequence shown here is derived from an EMBL/GenBank/DDBJ whole genome shotgun (WGS) entry which is preliminary data.</text>
</comment>
<dbReference type="FunFam" id="3.40.50.300:FF:000136">
    <property type="entry name" value="Replication factor C subunit 5"/>
    <property type="match status" value="1"/>
</dbReference>
<proteinExistence type="inferred from homology"/>
<dbReference type="InterPro" id="IPR003593">
    <property type="entry name" value="AAA+_ATPase"/>
</dbReference>